<dbReference type="Proteomes" id="UP000076586">
    <property type="component" value="Unassembled WGS sequence"/>
</dbReference>
<protein>
    <recommendedName>
        <fullName evidence="4">DUF5020 family protein</fullName>
    </recommendedName>
</protein>
<keyword evidence="3" id="KW-1185">Reference proteome</keyword>
<dbReference type="OrthoDB" id="1007128at2"/>
<name>A0A161LE83_9BACT</name>
<dbReference type="RefSeq" id="WP_068703487.1">
    <property type="nucleotide sequence ID" value="NZ_BDCR01000003.1"/>
</dbReference>
<organism evidence="2 3">
    <name type="scientific">Paludibacter jiangxiensis</name>
    <dbReference type="NCBI Taxonomy" id="681398"/>
    <lineage>
        <taxon>Bacteria</taxon>
        <taxon>Pseudomonadati</taxon>
        <taxon>Bacteroidota</taxon>
        <taxon>Bacteroidia</taxon>
        <taxon>Bacteroidales</taxon>
        <taxon>Paludibacteraceae</taxon>
        <taxon>Paludibacter</taxon>
    </lineage>
</organism>
<evidence type="ECO:0008006" key="4">
    <source>
        <dbReference type="Google" id="ProtNLM"/>
    </source>
</evidence>
<evidence type="ECO:0000313" key="3">
    <source>
        <dbReference type="Proteomes" id="UP000076586"/>
    </source>
</evidence>
<dbReference type="STRING" id="681398.PJIAN_3135"/>
<comment type="caution">
    <text evidence="2">The sequence shown here is derived from an EMBL/GenBank/DDBJ whole genome shotgun (WGS) entry which is preliminary data.</text>
</comment>
<evidence type="ECO:0000256" key="1">
    <source>
        <dbReference type="SAM" id="SignalP"/>
    </source>
</evidence>
<dbReference type="Pfam" id="PF16412">
    <property type="entry name" value="DUF5020"/>
    <property type="match status" value="1"/>
</dbReference>
<reference evidence="3" key="2">
    <citation type="journal article" date="2017" name="Genome Announc.">
        <title>Draft genome sequence of Paludibacter jiangxiensis NM7(T), a propionate-producing fermentative bacterium.</title>
        <authorList>
            <person name="Qiu Y.-L."/>
            <person name="Tourlousse D.M."/>
            <person name="Matsuura N."/>
            <person name="Ohashi A."/>
            <person name="Sekiguchi Y."/>
        </authorList>
    </citation>
    <scope>NUCLEOTIDE SEQUENCE [LARGE SCALE GENOMIC DNA]</scope>
    <source>
        <strain evidence="3">NM7</strain>
    </source>
</reference>
<keyword evidence="1" id="KW-0732">Signal</keyword>
<sequence length="231" mass="26437">MKKILTLAVVLMAAVTMNAQTDVQALYHFKNGEKHLTSTVEMFKTDNHGSNYFFVDMDYGVGSVKGVSSAYWEISRGIKFWKSPFEIHVEYDGGLGQYYTPVGNGAYTINDAWLFGGQYTWNTADFSKIFTLQAMYKTIRDKNKASFQLTGVWTLKFFKDKFTASGFADFWKEDNSYADGRTSKYVFVSQPQFWYNVDSHFSVGSEIDLSCSFAGNRKFYFDPTLAAKWTF</sequence>
<reference evidence="3" key="1">
    <citation type="submission" date="2016-04" db="EMBL/GenBank/DDBJ databases">
        <title>Draft genome sequence of Paludibacter jiangxiensis strain NM7.</title>
        <authorList>
            <person name="Qiu Y."/>
            <person name="Matsuura N."/>
            <person name="Ohashi A."/>
            <person name="Tourlousse M.D."/>
            <person name="Sekiguchi Y."/>
        </authorList>
    </citation>
    <scope>NUCLEOTIDE SEQUENCE [LARGE SCALE GENOMIC DNA]</scope>
    <source>
        <strain evidence="3">NM7</strain>
    </source>
</reference>
<proteinExistence type="predicted"/>
<dbReference type="EMBL" id="BDCR01000003">
    <property type="protein sequence ID" value="GAT62825.1"/>
    <property type="molecule type" value="Genomic_DNA"/>
</dbReference>
<evidence type="ECO:0000313" key="2">
    <source>
        <dbReference type="EMBL" id="GAT62825.1"/>
    </source>
</evidence>
<accession>A0A161LE83</accession>
<feature type="chain" id="PRO_5007824017" description="DUF5020 family protein" evidence="1">
    <location>
        <begin position="20"/>
        <end position="231"/>
    </location>
</feature>
<gene>
    <name evidence="2" type="ORF">PJIAN_3135</name>
</gene>
<feature type="signal peptide" evidence="1">
    <location>
        <begin position="1"/>
        <end position="19"/>
    </location>
</feature>
<dbReference type="AlphaFoldDB" id="A0A161LE83"/>